<comment type="caution">
    <text evidence="3">The sequence shown here is derived from an EMBL/GenBank/DDBJ whole genome shotgun (WGS) entry which is preliminary data.</text>
</comment>
<dbReference type="GO" id="GO:0016805">
    <property type="term" value="F:dipeptidase activity"/>
    <property type="evidence" value="ECO:0007669"/>
    <property type="project" value="InterPro"/>
</dbReference>
<evidence type="ECO:0000256" key="1">
    <source>
        <dbReference type="ARBA" id="ARBA00005705"/>
    </source>
</evidence>
<evidence type="ECO:0000313" key="3">
    <source>
        <dbReference type="EMBL" id="KAL1526305.1"/>
    </source>
</evidence>
<dbReference type="AlphaFoldDB" id="A0AB34JWL9"/>
<evidence type="ECO:0000256" key="2">
    <source>
        <dbReference type="SAM" id="SignalP"/>
    </source>
</evidence>
<reference evidence="3 4" key="1">
    <citation type="journal article" date="2024" name="Science">
        <title>Giant polyketide synthase enzymes in the biosynthesis of giant marine polyether toxins.</title>
        <authorList>
            <person name="Fallon T.R."/>
            <person name="Shende V.V."/>
            <person name="Wierzbicki I.H."/>
            <person name="Pendleton A.L."/>
            <person name="Watervoot N.F."/>
            <person name="Auber R.P."/>
            <person name="Gonzalez D.J."/>
            <person name="Wisecaver J.H."/>
            <person name="Moore B.S."/>
        </authorList>
    </citation>
    <scope>NUCLEOTIDE SEQUENCE [LARGE SCALE GENOMIC DNA]</scope>
    <source>
        <strain evidence="3 4">12B1</strain>
    </source>
</reference>
<evidence type="ECO:0000313" key="4">
    <source>
        <dbReference type="Proteomes" id="UP001515480"/>
    </source>
</evidence>
<name>A0AB34JWL9_PRYPA</name>
<evidence type="ECO:0008006" key="5">
    <source>
        <dbReference type="Google" id="ProtNLM"/>
    </source>
</evidence>
<dbReference type="InterPro" id="IPR005322">
    <property type="entry name" value="Peptidase_C69"/>
</dbReference>
<comment type="similarity">
    <text evidence="1">Belongs to the peptidase C69 family. Secernin subfamily.</text>
</comment>
<dbReference type="EMBL" id="JBGBPQ010000003">
    <property type="protein sequence ID" value="KAL1526305.1"/>
    <property type="molecule type" value="Genomic_DNA"/>
</dbReference>
<proteinExistence type="inferred from homology"/>
<keyword evidence="4" id="KW-1185">Reference proteome</keyword>
<keyword evidence="2" id="KW-0732">Signal</keyword>
<organism evidence="3 4">
    <name type="scientific">Prymnesium parvum</name>
    <name type="common">Toxic golden alga</name>
    <dbReference type="NCBI Taxonomy" id="97485"/>
    <lineage>
        <taxon>Eukaryota</taxon>
        <taxon>Haptista</taxon>
        <taxon>Haptophyta</taxon>
        <taxon>Prymnesiophyceae</taxon>
        <taxon>Prymnesiales</taxon>
        <taxon>Prymnesiaceae</taxon>
        <taxon>Prymnesium</taxon>
    </lineage>
</organism>
<protein>
    <recommendedName>
        <fullName evidence="5">Dipeptidase</fullName>
    </recommendedName>
</protein>
<accession>A0AB34JWL9</accession>
<dbReference type="GO" id="GO:0070004">
    <property type="term" value="F:cysteine-type exopeptidase activity"/>
    <property type="evidence" value="ECO:0007669"/>
    <property type="project" value="InterPro"/>
</dbReference>
<gene>
    <name evidence="3" type="ORF">AB1Y20_015023</name>
</gene>
<dbReference type="PANTHER" id="PTHR12994:SF17">
    <property type="entry name" value="LD30995P"/>
    <property type="match status" value="1"/>
</dbReference>
<feature type="signal peptide" evidence="2">
    <location>
        <begin position="1"/>
        <end position="18"/>
    </location>
</feature>
<dbReference type="GO" id="GO:0006508">
    <property type="term" value="P:proteolysis"/>
    <property type="evidence" value="ECO:0007669"/>
    <property type="project" value="InterPro"/>
</dbReference>
<dbReference type="PANTHER" id="PTHR12994">
    <property type="entry name" value="SECERNIN"/>
    <property type="match status" value="1"/>
</dbReference>
<sequence>MVMNLSLLLGCLLASAHGCTTLIVGKAASADGSVMATHSDDGESGGDARIVRVPGAHHENGSMRPVYYDTESFPRFVGDRGVEAYLPSNNPGRNASVPIGYIPQVPQTFSYFEATYGLMNERQVGIGESTCSAIFGARARGHGGEALFSIDSLSRIALERSASARAAVQLMGDLAVQHGFYGAGQFEGTGESLMVIDPQEGFIFHILPDHTGKSAVWAAQRVADGHVGVVANMFTIRRIDPHKETAGKPDFLFSDSVHQIAEAKGWWHPSEGHLDFTRIYSDGEYAHKYYSGRRMWEAYRLLAPHTPLPAQYADLRPAQVYPATMATQRRLSPTDLMAVHRSFYEGTPYDLTRGLAAGPFANPDRYSGSTSLHGAWERSIALYRTTSSHVVQARGWLPDGVGGVVWFGPAAAHGTVYVPFAVGLHDLPRQYSTADPARISRDSAYWAHKYTLNVARLRYDAMMRDVRAMQQSFERAAWENVRDCSENTSLTTLTARARSAANNLMSEWWSLPDYLIQKYADGWLNDGPSLGYPDAWLKLVGYVDGPPQPPEEPSLPHCCNPEEHRAGSHLQLASGSARVSEIARSPGCGQGIRACVNRCGEIQDDEAFSLCVSRCSTTCIAVV</sequence>
<feature type="chain" id="PRO_5044344130" description="Dipeptidase" evidence="2">
    <location>
        <begin position="19"/>
        <end position="623"/>
    </location>
</feature>
<dbReference type="Pfam" id="PF03577">
    <property type="entry name" value="Peptidase_C69"/>
    <property type="match status" value="1"/>
</dbReference>
<dbReference type="Proteomes" id="UP001515480">
    <property type="component" value="Unassembled WGS sequence"/>
</dbReference>